<keyword evidence="7" id="KW-0347">Helicase</keyword>
<dbReference type="Gene3D" id="3.40.50.300">
    <property type="entry name" value="P-loop containing nucleotide triphosphate hydrolases"/>
    <property type="match status" value="1"/>
</dbReference>
<feature type="compositionally biased region" description="Polar residues" evidence="3">
    <location>
        <begin position="103"/>
        <end position="117"/>
    </location>
</feature>
<dbReference type="InterPro" id="IPR007527">
    <property type="entry name" value="Znf_SWIM"/>
</dbReference>
<keyword evidence="8" id="KW-1185">Reference proteome</keyword>
<dbReference type="Pfam" id="PF00176">
    <property type="entry name" value="SNF2-rel_dom"/>
    <property type="match status" value="1"/>
</dbReference>
<sequence>MSFQLTKRVIKLLCGPFSYERGEIDYRAGKVTITDFDSDRSTYRATVQGNNEYGIKIFIDDNGDVDAQCNCPVFDISPKYCKHIAAALLNIHDIQNAGKSPDRSYSSRLQSDGSNAEATQTGFLTPRFATTRAQSALGLTGEKIELATGMLGLFGNRPTRLSRAKHLYDAREIVDVEFTISPFPYGYRKYMFGVELKVGHKRLYVVKKIREWLDRIDRRERYEFSKHFAYDPALHSFSSDNDAIIAQLIEIYRSEKMYRETSSIYSAHANHMSGDRMLLIPPASWDALVPRLAQAPNVKMEQDNVTYEGVHVSDEPVPLQFDFDRDQTDADNGSYRLEVRGMDRITVMDAYGLVLSEGKLIKLKDEQCARLSELKQMLDASRQSRVPIQPEQMEPFMEQVIPGLMKLGSVRISQDVSERLVRSPLKAKLYLDRVRDRLLAGLEFHYGDILINPLEGSAHRRGTDRILMRDGEQEGQILDLMEQSRFSKTESGYLMDDEDDEYEFLYRIIPQLEKLLQVYATSAVKARLFVGHAPPKIKVDVDERTDWLDCKFELEGVPETEIRHLLKSIEEKRKYYKLPNGALMPLESVDFQQINRFMNEIGLPKGGLRGSEFRLPIVRGLHLMDADKQGNAIMIGKSFRKLLDNMRNPDNLDFPVPANLDSVLRDYQKYGYQWLRTLAHYRFGGILADDMGLGKTLQSIAYLVSMLPEIRNEQRPAIIVCPASLMYNWHNELSKFAPEIRTMIADGSREDRSRALRQLSDTDVVITSYPLLRRDVESYAEPSFHTLILDEAQAFKNHATQTAQAVKEIQARFRFALTGTPVENTIEELWSIYDAVFPELFQDRRTFNELTRETVAKRIRPFLLRRLKTDVLKELPEKIESIQSSELLPEQKKLYMAYLAKLQKETLKHLNEEGFQKSRIKILAGLTRLRQLCCHPALFVDDYEGGSAKFEQLMEIVEECRSSGKRMLVFSQFTEMLGLIRRELGYQGVPLFYLDGHTPSSERVELCNRFNDGERDLFLISLKAGGTGLNLTGADTVILYDLWWNPAVEQQAADRAHRMGQKNVVQVLRLITQGTVEQKMYALQQRKKNLIDEVIQPGQEALSTLTEDEIREILMLQ</sequence>
<dbReference type="PROSITE" id="PS51194">
    <property type="entry name" value="HELICASE_CTER"/>
    <property type="match status" value="1"/>
</dbReference>
<dbReference type="CDD" id="cd18012">
    <property type="entry name" value="DEXQc_arch_SWI2_SNF2"/>
    <property type="match status" value="1"/>
</dbReference>
<feature type="domain" description="Helicase ATP-binding" evidence="5">
    <location>
        <begin position="676"/>
        <end position="839"/>
    </location>
</feature>
<dbReference type="InterPro" id="IPR013663">
    <property type="entry name" value="Helicase_SWF/SNF/SWI_bac"/>
</dbReference>
<dbReference type="SMART" id="SM00490">
    <property type="entry name" value="HELICc"/>
    <property type="match status" value="1"/>
</dbReference>
<accession>A0A7Z2VKC1</accession>
<keyword evidence="7" id="KW-0067">ATP-binding</keyword>
<evidence type="ECO:0000313" key="8">
    <source>
        <dbReference type="Proteomes" id="UP000502248"/>
    </source>
</evidence>
<dbReference type="InterPro" id="IPR027417">
    <property type="entry name" value="P-loop_NTPase"/>
</dbReference>
<keyword evidence="2" id="KW-0479">Metal-binding</keyword>
<evidence type="ECO:0000256" key="1">
    <source>
        <dbReference type="ARBA" id="ARBA00022801"/>
    </source>
</evidence>
<protein>
    <submittedName>
        <fullName evidence="7">DEAD/DEAH box helicase</fullName>
    </submittedName>
</protein>
<proteinExistence type="predicted"/>
<dbReference type="PROSITE" id="PS51192">
    <property type="entry name" value="HELICASE_ATP_BIND_1"/>
    <property type="match status" value="1"/>
</dbReference>
<dbReference type="Proteomes" id="UP000502248">
    <property type="component" value="Chromosome"/>
</dbReference>
<dbReference type="Pfam" id="PF00271">
    <property type="entry name" value="Helicase_C"/>
    <property type="match status" value="1"/>
</dbReference>
<dbReference type="GO" id="GO:0008270">
    <property type="term" value="F:zinc ion binding"/>
    <property type="evidence" value="ECO:0007669"/>
    <property type="project" value="UniProtKB-KW"/>
</dbReference>
<dbReference type="GO" id="GO:0005524">
    <property type="term" value="F:ATP binding"/>
    <property type="evidence" value="ECO:0007669"/>
    <property type="project" value="InterPro"/>
</dbReference>
<feature type="domain" description="Helicase C-terminal" evidence="6">
    <location>
        <begin position="949"/>
        <end position="1110"/>
    </location>
</feature>
<dbReference type="PROSITE" id="PS50966">
    <property type="entry name" value="ZF_SWIM"/>
    <property type="match status" value="1"/>
</dbReference>
<name>A0A7Z2VKC1_9BACL</name>
<dbReference type="SUPFAM" id="SSF52540">
    <property type="entry name" value="P-loop containing nucleoside triphosphate hydrolases"/>
    <property type="match status" value="2"/>
</dbReference>
<dbReference type="Pfam" id="PF08455">
    <property type="entry name" value="SNF2_assoc"/>
    <property type="match status" value="1"/>
</dbReference>
<dbReference type="InterPro" id="IPR000330">
    <property type="entry name" value="SNF2_N"/>
</dbReference>
<dbReference type="PANTHER" id="PTHR10799">
    <property type="entry name" value="SNF2/RAD54 HELICASE FAMILY"/>
    <property type="match status" value="1"/>
</dbReference>
<dbReference type="AlphaFoldDB" id="A0A7Z2VKC1"/>
<dbReference type="InterPro" id="IPR038718">
    <property type="entry name" value="SNF2-like_sf"/>
</dbReference>
<dbReference type="Gene3D" id="3.40.50.10810">
    <property type="entry name" value="Tandem AAA-ATPase domain"/>
    <property type="match status" value="1"/>
</dbReference>
<dbReference type="KEGG" id="cheb:HH215_17680"/>
<dbReference type="Pfam" id="PF04434">
    <property type="entry name" value="SWIM"/>
    <property type="match status" value="1"/>
</dbReference>
<keyword evidence="1" id="KW-0378">Hydrolase</keyword>
<dbReference type="RefSeq" id="WP_169281116.1">
    <property type="nucleotide sequence ID" value="NZ_CP051680.1"/>
</dbReference>
<dbReference type="GO" id="GO:0016787">
    <property type="term" value="F:hydrolase activity"/>
    <property type="evidence" value="ECO:0007669"/>
    <property type="project" value="UniProtKB-KW"/>
</dbReference>
<feature type="region of interest" description="Disordered" evidence="3">
    <location>
        <begin position="98"/>
        <end position="117"/>
    </location>
</feature>
<feature type="domain" description="SWIM-type" evidence="4">
    <location>
        <begin position="53"/>
        <end position="92"/>
    </location>
</feature>
<dbReference type="GO" id="GO:0004386">
    <property type="term" value="F:helicase activity"/>
    <property type="evidence" value="ECO:0007669"/>
    <property type="project" value="UniProtKB-KW"/>
</dbReference>
<gene>
    <name evidence="7" type="ORF">HH215_17680</name>
</gene>
<evidence type="ECO:0000259" key="6">
    <source>
        <dbReference type="PROSITE" id="PS51194"/>
    </source>
</evidence>
<keyword evidence="2" id="KW-0863">Zinc-finger</keyword>
<evidence type="ECO:0000313" key="7">
    <source>
        <dbReference type="EMBL" id="QJD84836.1"/>
    </source>
</evidence>
<dbReference type="SMART" id="SM00487">
    <property type="entry name" value="DEXDc"/>
    <property type="match status" value="1"/>
</dbReference>
<evidence type="ECO:0000256" key="3">
    <source>
        <dbReference type="SAM" id="MobiDB-lite"/>
    </source>
</evidence>
<dbReference type="InterPro" id="IPR049730">
    <property type="entry name" value="SNF2/RAD54-like_C"/>
</dbReference>
<dbReference type="EMBL" id="CP051680">
    <property type="protein sequence ID" value="QJD84836.1"/>
    <property type="molecule type" value="Genomic_DNA"/>
</dbReference>
<evidence type="ECO:0000256" key="2">
    <source>
        <dbReference type="PROSITE-ProRule" id="PRU00325"/>
    </source>
</evidence>
<dbReference type="FunFam" id="3.40.50.300:FF:000533">
    <property type="entry name" value="Helicase, Snf2 family"/>
    <property type="match status" value="1"/>
</dbReference>
<dbReference type="CDD" id="cd18793">
    <property type="entry name" value="SF2_C_SNF"/>
    <property type="match status" value="1"/>
</dbReference>
<dbReference type="InterPro" id="IPR001650">
    <property type="entry name" value="Helicase_C-like"/>
</dbReference>
<evidence type="ECO:0000259" key="4">
    <source>
        <dbReference type="PROSITE" id="PS50966"/>
    </source>
</evidence>
<organism evidence="7 8">
    <name type="scientific">Cohnella herbarum</name>
    <dbReference type="NCBI Taxonomy" id="2728023"/>
    <lineage>
        <taxon>Bacteria</taxon>
        <taxon>Bacillati</taxon>
        <taxon>Bacillota</taxon>
        <taxon>Bacilli</taxon>
        <taxon>Bacillales</taxon>
        <taxon>Paenibacillaceae</taxon>
        <taxon>Cohnella</taxon>
    </lineage>
</organism>
<evidence type="ECO:0000259" key="5">
    <source>
        <dbReference type="PROSITE" id="PS51192"/>
    </source>
</evidence>
<keyword evidence="7" id="KW-0547">Nucleotide-binding</keyword>
<dbReference type="InterPro" id="IPR014001">
    <property type="entry name" value="Helicase_ATP-bd"/>
</dbReference>
<keyword evidence="2" id="KW-0862">Zinc</keyword>
<reference evidence="7 8" key="1">
    <citation type="submission" date="2020-04" db="EMBL/GenBank/DDBJ databases">
        <title>Genome sequencing of novel species.</title>
        <authorList>
            <person name="Heo J."/>
            <person name="Kim S.-J."/>
            <person name="Kim J.-S."/>
            <person name="Hong S.-B."/>
            <person name="Kwon S.-W."/>
        </authorList>
    </citation>
    <scope>NUCLEOTIDE SEQUENCE [LARGE SCALE GENOMIC DNA]</scope>
    <source>
        <strain evidence="7 8">MFER-1</strain>
    </source>
</reference>